<comment type="similarity">
    <text evidence="2 10">Belongs to the TonB family.</text>
</comment>
<keyword evidence="13" id="KW-1185">Reference proteome</keyword>
<dbReference type="OrthoDB" id="1685233at2"/>
<evidence type="ECO:0000256" key="8">
    <source>
        <dbReference type="ARBA" id="ARBA00022989"/>
    </source>
</evidence>
<evidence type="ECO:0000256" key="7">
    <source>
        <dbReference type="ARBA" id="ARBA00022927"/>
    </source>
</evidence>
<keyword evidence="10" id="KW-0735">Signal-anchor</keyword>
<accession>A0A1X7G643</accession>
<evidence type="ECO:0000256" key="3">
    <source>
        <dbReference type="ARBA" id="ARBA00022448"/>
    </source>
</evidence>
<proteinExistence type="inferred from homology"/>
<dbReference type="InterPro" id="IPR051045">
    <property type="entry name" value="TonB-dependent_transducer"/>
</dbReference>
<dbReference type="InterPro" id="IPR037682">
    <property type="entry name" value="TonB_C"/>
</dbReference>
<dbReference type="GO" id="GO:0098797">
    <property type="term" value="C:plasma membrane protein complex"/>
    <property type="evidence" value="ECO:0007669"/>
    <property type="project" value="TreeGrafter"/>
</dbReference>
<dbReference type="GO" id="GO:0015891">
    <property type="term" value="P:siderophore transport"/>
    <property type="evidence" value="ECO:0007669"/>
    <property type="project" value="InterPro"/>
</dbReference>
<evidence type="ECO:0000256" key="4">
    <source>
        <dbReference type="ARBA" id="ARBA00022475"/>
    </source>
</evidence>
<feature type="domain" description="TonB C-terminal" evidence="11">
    <location>
        <begin position="126"/>
        <end position="217"/>
    </location>
</feature>
<dbReference type="AlphaFoldDB" id="A0A1X7G643"/>
<reference evidence="13" key="1">
    <citation type="submission" date="2017-04" db="EMBL/GenBank/DDBJ databases">
        <authorList>
            <person name="Varghese N."/>
            <person name="Submissions S."/>
        </authorList>
    </citation>
    <scope>NUCLEOTIDE SEQUENCE [LARGE SCALE GENOMIC DNA]</scope>
    <source>
        <strain evidence="13">Dd16</strain>
    </source>
</reference>
<dbReference type="RefSeq" id="WP_085217985.1">
    <property type="nucleotide sequence ID" value="NZ_LT840185.1"/>
</dbReference>
<dbReference type="Gene3D" id="3.30.1150.10">
    <property type="match status" value="1"/>
</dbReference>
<dbReference type="GO" id="GO:0030288">
    <property type="term" value="C:outer membrane-bounded periplasmic space"/>
    <property type="evidence" value="ECO:0007669"/>
    <property type="project" value="InterPro"/>
</dbReference>
<dbReference type="Pfam" id="PF03544">
    <property type="entry name" value="TonB_C"/>
    <property type="match status" value="1"/>
</dbReference>
<protein>
    <recommendedName>
        <fullName evidence="10">Protein TonB</fullName>
    </recommendedName>
</protein>
<dbReference type="PRINTS" id="PR01374">
    <property type="entry name" value="TONBPROTEIN"/>
</dbReference>
<dbReference type="PANTHER" id="PTHR33446:SF2">
    <property type="entry name" value="PROTEIN TONB"/>
    <property type="match status" value="1"/>
</dbReference>
<comment type="function">
    <text evidence="10">Interacts with outer membrane receptor proteins that carry out high-affinity binding and energy dependent uptake into the periplasmic space of specific substrates. It could act to transduce energy from the cytoplasmic membrane to specific energy-requiring processes in the outer membrane, resulting in the release into the periplasm of ligands bound by these outer membrane proteins.</text>
</comment>
<dbReference type="SUPFAM" id="SSF74653">
    <property type="entry name" value="TolA/TonB C-terminal domain"/>
    <property type="match status" value="1"/>
</dbReference>
<dbReference type="GO" id="GO:0015031">
    <property type="term" value="P:protein transport"/>
    <property type="evidence" value="ECO:0007669"/>
    <property type="project" value="UniProtKB-UniRule"/>
</dbReference>
<keyword evidence="5 10" id="KW-0997">Cell inner membrane</keyword>
<dbReference type="PROSITE" id="PS52015">
    <property type="entry name" value="TONB_CTD"/>
    <property type="match status" value="1"/>
</dbReference>
<dbReference type="InterPro" id="IPR006260">
    <property type="entry name" value="TonB/TolA_C"/>
</dbReference>
<dbReference type="InterPro" id="IPR003538">
    <property type="entry name" value="TonB"/>
</dbReference>
<evidence type="ECO:0000256" key="1">
    <source>
        <dbReference type="ARBA" id="ARBA00004383"/>
    </source>
</evidence>
<comment type="subcellular location">
    <subcellularLocation>
        <location evidence="1 10">Cell inner membrane</location>
        <topology evidence="1 10">Single-pass membrane protein</topology>
        <orientation evidence="1 10">Periplasmic side</orientation>
    </subcellularLocation>
</comment>
<feature type="transmembrane region" description="Helical" evidence="10">
    <location>
        <begin position="12"/>
        <end position="33"/>
    </location>
</feature>
<evidence type="ECO:0000256" key="2">
    <source>
        <dbReference type="ARBA" id="ARBA00006555"/>
    </source>
</evidence>
<evidence type="ECO:0000256" key="10">
    <source>
        <dbReference type="RuleBase" id="RU362123"/>
    </source>
</evidence>
<dbReference type="EMBL" id="LT840185">
    <property type="protein sequence ID" value="SMF64654.1"/>
    <property type="molecule type" value="Genomic_DNA"/>
</dbReference>
<dbReference type="Proteomes" id="UP000192934">
    <property type="component" value="Chromosome I"/>
</dbReference>
<name>A0A1X7G643_9SPHN</name>
<dbReference type="PANTHER" id="PTHR33446">
    <property type="entry name" value="PROTEIN TONB-RELATED"/>
    <property type="match status" value="1"/>
</dbReference>
<dbReference type="GO" id="GO:0055085">
    <property type="term" value="P:transmembrane transport"/>
    <property type="evidence" value="ECO:0007669"/>
    <property type="project" value="InterPro"/>
</dbReference>
<sequence length="217" mass="23696">MELHGYRPRRGSPATVVVVIAVHAAALTALALAKMDMPIKQIIPPLKTKFVLEEVTPPENPPEKIEPKIELPQTPVVDRIVDVPPVDRIIYPPLPERPLPGPVDEGVGKATIIPTPMPAPTPDPVRVDARMDRGSVLQPPYPPSAERQGIEGRVQVRLTIGADGRVKAVERIAAPSDSLFEATQRHALRAWRFRPATVDGRAVESSLVMTVIFQIRG</sequence>
<evidence type="ECO:0000256" key="5">
    <source>
        <dbReference type="ARBA" id="ARBA00022519"/>
    </source>
</evidence>
<keyword evidence="4 10" id="KW-1003">Cell membrane</keyword>
<evidence type="ECO:0000256" key="6">
    <source>
        <dbReference type="ARBA" id="ARBA00022692"/>
    </source>
</evidence>
<dbReference type="STRING" id="941907.SAMN06295910_1223"/>
<dbReference type="NCBIfam" id="TIGR01352">
    <property type="entry name" value="tonB_Cterm"/>
    <property type="match status" value="1"/>
</dbReference>
<evidence type="ECO:0000259" key="11">
    <source>
        <dbReference type="PROSITE" id="PS52015"/>
    </source>
</evidence>
<gene>
    <name evidence="12" type="ORF">SAMN06295910_1223</name>
</gene>
<evidence type="ECO:0000256" key="9">
    <source>
        <dbReference type="ARBA" id="ARBA00023136"/>
    </source>
</evidence>
<keyword evidence="9 10" id="KW-0472">Membrane</keyword>
<organism evidence="12 13">
    <name type="scientific">Allosphingosinicella indica</name>
    <dbReference type="NCBI Taxonomy" id="941907"/>
    <lineage>
        <taxon>Bacteria</taxon>
        <taxon>Pseudomonadati</taxon>
        <taxon>Pseudomonadota</taxon>
        <taxon>Alphaproteobacteria</taxon>
        <taxon>Sphingomonadales</taxon>
        <taxon>Sphingomonadaceae</taxon>
        <taxon>Allosphingosinicella</taxon>
    </lineage>
</organism>
<dbReference type="GO" id="GO:0031992">
    <property type="term" value="F:energy transducer activity"/>
    <property type="evidence" value="ECO:0007669"/>
    <property type="project" value="InterPro"/>
</dbReference>
<keyword evidence="3 10" id="KW-0813">Transport</keyword>
<keyword evidence="7 10" id="KW-0653">Protein transport</keyword>
<evidence type="ECO:0000313" key="12">
    <source>
        <dbReference type="EMBL" id="SMF64654.1"/>
    </source>
</evidence>
<evidence type="ECO:0000313" key="13">
    <source>
        <dbReference type="Proteomes" id="UP000192934"/>
    </source>
</evidence>
<keyword evidence="8 10" id="KW-1133">Transmembrane helix</keyword>
<keyword evidence="6 10" id="KW-0812">Transmembrane</keyword>